<dbReference type="Gene3D" id="3.30.420.10">
    <property type="entry name" value="Ribonuclease H-like superfamily/Ribonuclease H"/>
    <property type="match status" value="1"/>
</dbReference>
<dbReference type="SUPFAM" id="SSF53098">
    <property type="entry name" value="Ribonuclease H-like"/>
    <property type="match status" value="1"/>
</dbReference>
<feature type="compositionally biased region" description="Gly residues" evidence="1">
    <location>
        <begin position="303"/>
        <end position="313"/>
    </location>
</feature>
<keyword evidence="4" id="KW-1185">Reference proteome</keyword>
<dbReference type="Gene3D" id="3.40.50.2300">
    <property type="match status" value="1"/>
</dbReference>
<dbReference type="InterPro" id="IPR003165">
    <property type="entry name" value="Piwi"/>
</dbReference>
<evidence type="ECO:0000313" key="4">
    <source>
        <dbReference type="Proteomes" id="UP000266861"/>
    </source>
</evidence>
<comment type="caution">
    <text evidence="3">The sequence shown here is derived from an EMBL/GenBank/DDBJ whole genome shotgun (WGS) entry which is preliminary data.</text>
</comment>
<dbReference type="InterPro" id="IPR012337">
    <property type="entry name" value="RNaseH-like_sf"/>
</dbReference>
<reference evidence="3 4" key="1">
    <citation type="submission" date="2018-08" db="EMBL/GenBank/DDBJ databases">
        <title>Genome and evolution of the arbuscular mycorrhizal fungus Diversispora epigaea (formerly Glomus versiforme) and its bacterial endosymbionts.</title>
        <authorList>
            <person name="Sun X."/>
            <person name="Fei Z."/>
            <person name="Harrison M."/>
        </authorList>
    </citation>
    <scope>NUCLEOTIDE SEQUENCE [LARGE SCALE GENOMIC DNA]</scope>
    <source>
        <strain evidence="3 4">IT104</strain>
    </source>
</reference>
<dbReference type="PROSITE" id="PS50822">
    <property type="entry name" value="PIWI"/>
    <property type="match status" value="1"/>
</dbReference>
<name>A0A397J6Q5_9GLOM</name>
<feature type="region of interest" description="Disordered" evidence="1">
    <location>
        <begin position="297"/>
        <end position="336"/>
    </location>
</feature>
<dbReference type="InterPro" id="IPR036397">
    <property type="entry name" value="RNaseH_sf"/>
</dbReference>
<sequence>MSQCIIGSNMKRNIAIWRQICSNVALKINGKLGGVNSSLAEVERNFFDDEKKSQEKFMFFGADVFHPGDDDKKKGRPSVASVVASINPEATRYAARYSMNQMLRNHTIEEFNLMVLGLVKQYKENNGDFPDQIVFYRQGIGECRILKIMDEEILPLEDELKKLYFYSLKDPPKFTFVIAQKRHHARFVPVNDEDADPNGGNCLPGTVIDTGIVVPQYFTFFLQSHASPLGTACSTYYHVIRNGGDFSKDEMYKLTYKLCFLSARCNLAISHVTPLHYAHYIANQAKHFVSFKEIEEPPRAAPGRGGGHGGRGGRGGRVRGHGGFFPPPPLPERPSRVQDGKYFIVTENMKNQMYFI</sequence>
<dbReference type="Pfam" id="PF02171">
    <property type="entry name" value="Piwi"/>
    <property type="match status" value="1"/>
</dbReference>
<dbReference type="GO" id="GO:0003676">
    <property type="term" value="F:nucleic acid binding"/>
    <property type="evidence" value="ECO:0007669"/>
    <property type="project" value="InterPro"/>
</dbReference>
<proteinExistence type="predicted"/>
<feature type="domain" description="Piwi" evidence="2">
    <location>
        <begin position="1"/>
        <end position="290"/>
    </location>
</feature>
<organism evidence="3 4">
    <name type="scientific">Diversispora epigaea</name>
    <dbReference type="NCBI Taxonomy" id="1348612"/>
    <lineage>
        <taxon>Eukaryota</taxon>
        <taxon>Fungi</taxon>
        <taxon>Fungi incertae sedis</taxon>
        <taxon>Mucoromycota</taxon>
        <taxon>Glomeromycotina</taxon>
        <taxon>Glomeromycetes</taxon>
        <taxon>Diversisporales</taxon>
        <taxon>Diversisporaceae</taxon>
        <taxon>Diversispora</taxon>
    </lineage>
</organism>
<dbReference type="PANTHER" id="PTHR22891">
    <property type="entry name" value="EUKARYOTIC TRANSLATION INITIATION FACTOR 2C"/>
    <property type="match status" value="1"/>
</dbReference>
<protein>
    <recommendedName>
        <fullName evidence="2">Piwi domain-containing protein</fullName>
    </recommendedName>
</protein>
<dbReference type="EMBL" id="PQFF01000083">
    <property type="protein sequence ID" value="RHZ83751.1"/>
    <property type="molecule type" value="Genomic_DNA"/>
</dbReference>
<dbReference type="SMART" id="SM00950">
    <property type="entry name" value="Piwi"/>
    <property type="match status" value="1"/>
</dbReference>
<dbReference type="AlphaFoldDB" id="A0A397J6Q5"/>
<evidence type="ECO:0000313" key="3">
    <source>
        <dbReference type="EMBL" id="RHZ83751.1"/>
    </source>
</evidence>
<evidence type="ECO:0000256" key="1">
    <source>
        <dbReference type="SAM" id="MobiDB-lite"/>
    </source>
</evidence>
<dbReference type="OrthoDB" id="10252740at2759"/>
<gene>
    <name evidence="3" type="ORF">Glove_87g118</name>
</gene>
<dbReference type="Proteomes" id="UP000266861">
    <property type="component" value="Unassembled WGS sequence"/>
</dbReference>
<accession>A0A397J6Q5</accession>
<evidence type="ECO:0000259" key="2">
    <source>
        <dbReference type="PROSITE" id="PS50822"/>
    </source>
</evidence>
<dbReference type="STRING" id="1348612.A0A397J6Q5"/>